<evidence type="ECO:0000313" key="1">
    <source>
        <dbReference type="EMBL" id="KAK3236477.1"/>
    </source>
</evidence>
<comment type="caution">
    <text evidence="1">The sequence shown here is derived from an EMBL/GenBank/DDBJ whole genome shotgun (WGS) entry which is preliminary data.</text>
</comment>
<protein>
    <submittedName>
        <fullName evidence="1">Uncharacterized protein</fullName>
    </submittedName>
</protein>
<keyword evidence="2" id="KW-1185">Reference proteome</keyword>
<dbReference type="AlphaFoldDB" id="A0AAE0BHA9"/>
<reference evidence="1 2" key="1">
    <citation type="journal article" date="2015" name="Genome Biol. Evol.">
        <title>Comparative Genomics of a Bacterivorous Green Alga Reveals Evolutionary Causalities and Consequences of Phago-Mixotrophic Mode of Nutrition.</title>
        <authorList>
            <person name="Burns J.A."/>
            <person name="Paasch A."/>
            <person name="Narechania A."/>
            <person name="Kim E."/>
        </authorList>
    </citation>
    <scope>NUCLEOTIDE SEQUENCE [LARGE SCALE GENOMIC DNA]</scope>
    <source>
        <strain evidence="1 2">PLY_AMNH</strain>
    </source>
</reference>
<proteinExistence type="predicted"/>
<gene>
    <name evidence="1" type="ORF">CYMTET_53387</name>
</gene>
<organism evidence="1 2">
    <name type="scientific">Cymbomonas tetramitiformis</name>
    <dbReference type="NCBI Taxonomy" id="36881"/>
    <lineage>
        <taxon>Eukaryota</taxon>
        <taxon>Viridiplantae</taxon>
        <taxon>Chlorophyta</taxon>
        <taxon>Pyramimonadophyceae</taxon>
        <taxon>Pyramimonadales</taxon>
        <taxon>Pyramimonadaceae</taxon>
        <taxon>Cymbomonas</taxon>
    </lineage>
</organism>
<evidence type="ECO:0000313" key="2">
    <source>
        <dbReference type="Proteomes" id="UP001190700"/>
    </source>
</evidence>
<dbReference type="Proteomes" id="UP001190700">
    <property type="component" value="Unassembled WGS sequence"/>
</dbReference>
<accession>A0AAE0BHA9</accession>
<dbReference type="EMBL" id="LGRX02035014">
    <property type="protein sequence ID" value="KAK3236477.1"/>
    <property type="molecule type" value="Genomic_DNA"/>
</dbReference>
<name>A0AAE0BHA9_9CHLO</name>
<sequence length="171" mass="18808">MALNLGPADPSATSMVEARPEDLERMHTLVAEIRHLDKDLVEALKSSDVQVVLVLSTQDESYLQGLGLTNLGCTEQKKLAHAEEAAAIPEESEGWELQNKAGNNLNPLYRGNSDILQKDPKVSVLSREPSQSFCGMQSFDGVINPNADARTNPLYEQDAGLKNDGLENYWR</sequence>